<keyword evidence="3" id="KW-0732">Signal</keyword>
<dbReference type="Gene3D" id="3.40.50.1820">
    <property type="entry name" value="alpha/beta hydrolase"/>
    <property type="match status" value="1"/>
</dbReference>
<dbReference type="AlphaFoldDB" id="A0A559TBI3"/>
<keyword evidence="2 5" id="KW-0378">Hydrolase</keyword>
<dbReference type="PANTHER" id="PTHR43248:SF25">
    <property type="entry name" value="AB HYDROLASE-1 DOMAIN-CONTAINING PROTEIN-RELATED"/>
    <property type="match status" value="1"/>
</dbReference>
<dbReference type="GO" id="GO:0016787">
    <property type="term" value="F:hydrolase activity"/>
    <property type="evidence" value="ECO:0007669"/>
    <property type="project" value="UniProtKB-KW"/>
</dbReference>
<proteinExistence type="inferred from homology"/>
<sequence>MSAFRVLFLLAIAVQMPVYAKSLVKTGALQGTIAWQPCNSAAFQHWFSDAPPPAGLQCGYVDAPLSYHDSHVPIAQGVRLALTRLPAIGVKKGSVVVISGGPGLPGINPQIAEQGAAWKLQQSYDIIGYDPRGVGQSTPKISCQLTESEEAPSPDENDIPGAEKQARDMVDACIKQTGADVVQHLGTHEAVHDLDTIRKALGEPALTAVAYSYGTKVAALYAERFAKKTRALVLDGVVDLNEDDFTQRINQERGFQQSFLRFADYCEKTSSCQLTSEPNRAIQLYHEMLRKLHDAPFVTRSGYEISADDVITLTRNLLPWRERWPELANALRKIDAGTADDEVTDLIDEGYTPDADDALTVITCADVARPNADKQQLRRERQQINTAASFPNYLPLHEYPLETCDFWPYPGKDKPHVPVLSNALPPLLFVAQRYDPSTPYRNARQMAAAFKSPLITREGDGHTLVLTGANSCVDDAVVDYLLMPKKLRRDKSCQ</sequence>
<dbReference type="OrthoDB" id="4510475at2"/>
<dbReference type="SUPFAM" id="SSF53474">
    <property type="entry name" value="alpha/beta-Hydrolases"/>
    <property type="match status" value="1"/>
</dbReference>
<evidence type="ECO:0000259" key="4">
    <source>
        <dbReference type="Pfam" id="PF00561"/>
    </source>
</evidence>
<protein>
    <submittedName>
        <fullName evidence="5">Alpha/beta hydrolase family protein</fullName>
    </submittedName>
</protein>
<feature type="chain" id="PRO_5021863739" evidence="3">
    <location>
        <begin position="21"/>
        <end position="494"/>
    </location>
</feature>
<accession>A0A559TBI3</accession>
<comment type="caution">
    <text evidence="5">The sequence shown here is derived from an EMBL/GenBank/DDBJ whole genome shotgun (WGS) entry which is preliminary data.</text>
</comment>
<reference evidence="5" key="1">
    <citation type="submission" date="2019-06" db="EMBL/GenBank/DDBJ databases">
        <authorList>
            <person name="Deangelis K."/>
            <person name="Huntemann M."/>
            <person name="Clum A."/>
            <person name="Pillay M."/>
            <person name="Palaniappan K."/>
            <person name="Varghese N."/>
            <person name="Mikhailova N."/>
            <person name="Stamatis D."/>
            <person name="Reddy T."/>
            <person name="Daum C."/>
            <person name="Shapiro N."/>
            <person name="Ivanova N."/>
            <person name="Kyrpides N."/>
            <person name="Woyke T."/>
        </authorList>
    </citation>
    <scope>NUCLEOTIDE SEQUENCE [LARGE SCALE GENOMIC DNA]</scope>
    <source>
        <strain evidence="5">128R</strain>
    </source>
</reference>
<dbReference type="InterPro" id="IPR000073">
    <property type="entry name" value="AB_hydrolase_1"/>
</dbReference>
<evidence type="ECO:0000256" key="2">
    <source>
        <dbReference type="ARBA" id="ARBA00022801"/>
    </source>
</evidence>
<comment type="similarity">
    <text evidence="1">Belongs to the peptidase S33 family.</text>
</comment>
<dbReference type="Pfam" id="PF00561">
    <property type="entry name" value="Abhydrolase_1"/>
    <property type="match status" value="1"/>
</dbReference>
<feature type="domain" description="AB hydrolase-1" evidence="4">
    <location>
        <begin position="95"/>
        <end position="468"/>
    </location>
</feature>
<gene>
    <name evidence="5" type="ORF">FHU10_4634</name>
</gene>
<evidence type="ECO:0000256" key="3">
    <source>
        <dbReference type="SAM" id="SignalP"/>
    </source>
</evidence>
<dbReference type="InterPro" id="IPR051601">
    <property type="entry name" value="Serine_prot/Carboxylest_S33"/>
</dbReference>
<evidence type="ECO:0000256" key="1">
    <source>
        <dbReference type="ARBA" id="ARBA00010088"/>
    </source>
</evidence>
<evidence type="ECO:0000313" key="5">
    <source>
        <dbReference type="EMBL" id="TVZ71974.1"/>
    </source>
</evidence>
<reference evidence="5" key="2">
    <citation type="submission" date="2019-08" db="EMBL/GenBank/DDBJ databases">
        <title>Investigation of anaerobic lignin degradation for improved lignocellulosic biofuels.</title>
        <authorList>
            <person name="Deangelis K.PhD."/>
        </authorList>
    </citation>
    <scope>NUCLEOTIDE SEQUENCE [LARGE SCALE GENOMIC DNA]</scope>
    <source>
        <strain evidence="5">128R</strain>
    </source>
</reference>
<name>A0A559TBI3_SERFO</name>
<feature type="signal peptide" evidence="3">
    <location>
        <begin position="1"/>
        <end position="20"/>
    </location>
</feature>
<dbReference type="InterPro" id="IPR029058">
    <property type="entry name" value="AB_hydrolase_fold"/>
</dbReference>
<organism evidence="5">
    <name type="scientific">Serratia fonticola</name>
    <dbReference type="NCBI Taxonomy" id="47917"/>
    <lineage>
        <taxon>Bacteria</taxon>
        <taxon>Pseudomonadati</taxon>
        <taxon>Pseudomonadota</taxon>
        <taxon>Gammaproteobacteria</taxon>
        <taxon>Enterobacterales</taxon>
        <taxon>Yersiniaceae</taxon>
        <taxon>Serratia</taxon>
    </lineage>
</organism>
<dbReference type="PANTHER" id="PTHR43248">
    <property type="entry name" value="2-SUCCINYL-6-HYDROXY-2,4-CYCLOHEXADIENE-1-CARBOXYLATE SYNTHASE"/>
    <property type="match status" value="1"/>
</dbReference>
<dbReference type="EMBL" id="VISQ01000001">
    <property type="protein sequence ID" value="TVZ71974.1"/>
    <property type="molecule type" value="Genomic_DNA"/>
</dbReference>